<evidence type="ECO:0000313" key="2">
    <source>
        <dbReference type="EnsemblPlants" id="MELO3C015812.2.1"/>
    </source>
</evidence>
<dbReference type="EnsemblPlants" id="MELO3C015812.2.1">
    <property type="protein sequence ID" value="MELO3C015812.2.1"/>
    <property type="gene ID" value="MELO3C015812.2"/>
</dbReference>
<proteinExistence type="predicted"/>
<organism evidence="2">
    <name type="scientific">Cucumis melo</name>
    <name type="common">Muskmelon</name>
    <dbReference type="NCBI Taxonomy" id="3656"/>
    <lineage>
        <taxon>Eukaryota</taxon>
        <taxon>Viridiplantae</taxon>
        <taxon>Streptophyta</taxon>
        <taxon>Embryophyta</taxon>
        <taxon>Tracheophyta</taxon>
        <taxon>Spermatophyta</taxon>
        <taxon>Magnoliopsida</taxon>
        <taxon>eudicotyledons</taxon>
        <taxon>Gunneridae</taxon>
        <taxon>Pentapetalae</taxon>
        <taxon>rosids</taxon>
        <taxon>fabids</taxon>
        <taxon>Cucurbitales</taxon>
        <taxon>Cucurbitaceae</taxon>
        <taxon>Benincaseae</taxon>
        <taxon>Cucumis</taxon>
    </lineage>
</organism>
<evidence type="ECO:0000256" key="1">
    <source>
        <dbReference type="SAM" id="MobiDB-lite"/>
    </source>
</evidence>
<feature type="compositionally biased region" description="Basic and acidic residues" evidence="1">
    <location>
        <begin position="10"/>
        <end position="25"/>
    </location>
</feature>
<sequence length="68" mass="7836">MTTGWRRKKASLEAKEGVVGSERRHVGGGRRRRAEEDVVRKKAFLRMVRRKKGENRGEYIGEGENHAD</sequence>
<reference evidence="2" key="1">
    <citation type="submission" date="2023-03" db="UniProtKB">
        <authorList>
            <consortium name="EnsemblPlants"/>
        </authorList>
    </citation>
    <scope>IDENTIFICATION</scope>
</reference>
<dbReference type="AlphaFoldDB" id="A0A9I9DBX1"/>
<accession>A0A9I9DBX1</accession>
<name>A0A9I9DBX1_CUCME</name>
<protein>
    <submittedName>
        <fullName evidence="2">Uncharacterized protein</fullName>
    </submittedName>
</protein>
<feature type="region of interest" description="Disordered" evidence="1">
    <location>
        <begin position="1"/>
        <end position="34"/>
    </location>
</feature>
<dbReference type="Gramene" id="MELO3C015812.2.1">
    <property type="protein sequence ID" value="MELO3C015812.2.1"/>
    <property type="gene ID" value="MELO3C015812.2"/>
</dbReference>